<organism evidence="3 4">
    <name type="scientific">Alsobacter ponti</name>
    <dbReference type="NCBI Taxonomy" id="2962936"/>
    <lineage>
        <taxon>Bacteria</taxon>
        <taxon>Pseudomonadati</taxon>
        <taxon>Pseudomonadota</taxon>
        <taxon>Alphaproteobacteria</taxon>
        <taxon>Hyphomicrobiales</taxon>
        <taxon>Alsobacteraceae</taxon>
        <taxon>Alsobacter</taxon>
    </lineage>
</organism>
<evidence type="ECO:0000256" key="1">
    <source>
        <dbReference type="SAM" id="MobiDB-lite"/>
    </source>
</evidence>
<evidence type="ECO:0000259" key="2">
    <source>
        <dbReference type="PROSITE" id="PS50914"/>
    </source>
</evidence>
<dbReference type="Gene3D" id="3.30.1340.30">
    <property type="match status" value="1"/>
</dbReference>
<keyword evidence="4" id="KW-1185">Reference proteome</keyword>
<dbReference type="SMART" id="SM00749">
    <property type="entry name" value="BON"/>
    <property type="match status" value="1"/>
</dbReference>
<comment type="caution">
    <text evidence="3">The sequence shown here is derived from an EMBL/GenBank/DDBJ whole genome shotgun (WGS) entry which is preliminary data.</text>
</comment>
<name>A0ABT1LFE8_9HYPH</name>
<sequence>MANQDRWRHEQDRYGSGRERWNERERWDERRDDDRGMWSGEGGRSPDYGPSHHRGMSQGGEYGGSGGYGRGSGGSSYGGGSGYRGDSSYRGEAGPSGYGSGERGYGSGYGRSGRQDYGSSWTGGSSEGWGGYGRDESWRGSSGRYGGDNDRGFLDRATDEVASWFGDEDAERRRRMDERGEHRGRGPKGYARSDDRIREEICDRLTDDPMIDASDVEVSVSNCEVTLSGNVDRRDIRRRAEDIAERVSGVNHVQNNLRVSQNQSTPIGSTGLGSGQTSSTGASSTTTGSSSQSVYGSGTSSGTSTKSGLSGS</sequence>
<dbReference type="InterPro" id="IPR007055">
    <property type="entry name" value="BON_dom"/>
</dbReference>
<feature type="compositionally biased region" description="Basic and acidic residues" evidence="1">
    <location>
        <begin position="1"/>
        <end position="36"/>
    </location>
</feature>
<dbReference type="PANTHER" id="PTHR34606:SF15">
    <property type="entry name" value="BON DOMAIN-CONTAINING PROTEIN"/>
    <property type="match status" value="1"/>
</dbReference>
<dbReference type="Pfam" id="PF04972">
    <property type="entry name" value="BON"/>
    <property type="match status" value="1"/>
</dbReference>
<reference evidence="3 4" key="1">
    <citation type="submission" date="2022-07" db="EMBL/GenBank/DDBJ databases">
        <authorList>
            <person name="Li W.-J."/>
            <person name="Deng Q.-Q."/>
        </authorList>
    </citation>
    <scope>NUCLEOTIDE SEQUENCE [LARGE SCALE GENOMIC DNA]</scope>
    <source>
        <strain evidence="3 4">SYSU M60028</strain>
    </source>
</reference>
<feature type="compositionally biased region" description="Polar residues" evidence="1">
    <location>
        <begin position="254"/>
        <end position="267"/>
    </location>
</feature>
<protein>
    <submittedName>
        <fullName evidence="3">BON domain-containing protein</fullName>
    </submittedName>
</protein>
<feature type="region of interest" description="Disordered" evidence="1">
    <location>
        <begin position="1"/>
        <end position="196"/>
    </location>
</feature>
<dbReference type="InterPro" id="IPR047800">
    <property type="entry name" value="SWFGD_dom"/>
</dbReference>
<feature type="compositionally biased region" description="Low complexity" evidence="1">
    <location>
        <begin position="115"/>
        <end position="124"/>
    </location>
</feature>
<dbReference type="NCBIfam" id="NF033157">
    <property type="entry name" value="SWFGD_domain"/>
    <property type="match status" value="1"/>
</dbReference>
<dbReference type="InterPro" id="IPR051686">
    <property type="entry name" value="Lipoprotein_DolP"/>
</dbReference>
<dbReference type="PANTHER" id="PTHR34606">
    <property type="entry name" value="BON DOMAIN-CONTAINING PROTEIN"/>
    <property type="match status" value="1"/>
</dbReference>
<dbReference type="EMBL" id="JANCLU010000019">
    <property type="protein sequence ID" value="MCP8940232.1"/>
    <property type="molecule type" value="Genomic_DNA"/>
</dbReference>
<dbReference type="PROSITE" id="PS50914">
    <property type="entry name" value="BON"/>
    <property type="match status" value="1"/>
</dbReference>
<feature type="compositionally biased region" description="Basic and acidic residues" evidence="1">
    <location>
        <begin position="147"/>
        <end position="159"/>
    </location>
</feature>
<feature type="compositionally biased region" description="Basic and acidic residues" evidence="1">
    <location>
        <begin position="170"/>
        <end position="184"/>
    </location>
</feature>
<feature type="domain" description="BON" evidence="2">
    <location>
        <begin position="193"/>
        <end position="261"/>
    </location>
</feature>
<feature type="compositionally biased region" description="Gly residues" evidence="1">
    <location>
        <begin position="94"/>
        <end position="111"/>
    </location>
</feature>
<feature type="region of interest" description="Disordered" evidence="1">
    <location>
        <begin position="254"/>
        <end position="312"/>
    </location>
</feature>
<evidence type="ECO:0000313" key="4">
    <source>
        <dbReference type="Proteomes" id="UP001205890"/>
    </source>
</evidence>
<accession>A0ABT1LFE8</accession>
<evidence type="ECO:0000313" key="3">
    <source>
        <dbReference type="EMBL" id="MCP8940232.1"/>
    </source>
</evidence>
<feature type="compositionally biased region" description="Low complexity" evidence="1">
    <location>
        <begin position="275"/>
        <end position="312"/>
    </location>
</feature>
<gene>
    <name evidence="3" type="ORF">NK718_17035</name>
</gene>
<dbReference type="Proteomes" id="UP001205890">
    <property type="component" value="Unassembled WGS sequence"/>
</dbReference>
<feature type="compositionally biased region" description="Gly residues" evidence="1">
    <location>
        <begin position="57"/>
        <end position="83"/>
    </location>
</feature>
<dbReference type="RefSeq" id="WP_254744722.1">
    <property type="nucleotide sequence ID" value="NZ_JANCLU010000019.1"/>
</dbReference>
<proteinExistence type="predicted"/>
<dbReference type="InterPro" id="IPR014004">
    <property type="entry name" value="Transpt-assoc_nodulatn_dom_bac"/>
</dbReference>